<evidence type="ECO:0000256" key="5">
    <source>
        <dbReference type="PROSITE-ProRule" id="PRU00221"/>
    </source>
</evidence>
<dbReference type="InterPro" id="IPR057451">
    <property type="entry name" value="BRWD/PHIP_AD"/>
</dbReference>
<dbReference type="InterPro" id="IPR015943">
    <property type="entry name" value="WD40/YVTN_repeat-like_dom_sf"/>
</dbReference>
<feature type="repeat" description="WD" evidence="5">
    <location>
        <begin position="95"/>
        <end position="131"/>
    </location>
</feature>
<evidence type="ECO:0000256" key="3">
    <source>
        <dbReference type="ARBA" id="ARBA00023117"/>
    </source>
</evidence>
<gene>
    <name evidence="8" type="ORF">GDO54_002081</name>
</gene>
<dbReference type="Gene3D" id="1.20.920.10">
    <property type="entry name" value="Bromodomain-like"/>
    <property type="match status" value="2"/>
</dbReference>
<feature type="repeat" description="WD" evidence="5">
    <location>
        <begin position="193"/>
        <end position="227"/>
    </location>
</feature>
<dbReference type="CDD" id="cd05529">
    <property type="entry name" value="Bromo_WDR9_I_like"/>
    <property type="match status" value="1"/>
</dbReference>
<evidence type="ECO:0000313" key="9">
    <source>
        <dbReference type="Proteomes" id="UP001181693"/>
    </source>
</evidence>
<feature type="compositionally biased region" description="Low complexity" evidence="6">
    <location>
        <begin position="1187"/>
        <end position="1215"/>
    </location>
</feature>
<dbReference type="GO" id="GO:0005634">
    <property type="term" value="C:nucleus"/>
    <property type="evidence" value="ECO:0007669"/>
    <property type="project" value="TreeGrafter"/>
</dbReference>
<protein>
    <recommendedName>
        <fullName evidence="7">Bromo domain-containing protein</fullName>
    </recommendedName>
</protein>
<feature type="compositionally biased region" description="Basic residues" evidence="6">
    <location>
        <begin position="1623"/>
        <end position="1642"/>
    </location>
</feature>
<dbReference type="InterPro" id="IPR036322">
    <property type="entry name" value="WD40_repeat_dom_sf"/>
</dbReference>
<dbReference type="GO" id="GO:0008360">
    <property type="term" value="P:regulation of cell shape"/>
    <property type="evidence" value="ECO:0007669"/>
    <property type="project" value="TreeGrafter"/>
</dbReference>
<dbReference type="CDD" id="cd00200">
    <property type="entry name" value="WD40"/>
    <property type="match status" value="1"/>
</dbReference>
<sequence length="1682" mass="189352">MYQHIKMQKRILGHLSSVYCVAFDRTGQRIFTGSDDCLVKIWSAVDGRLLATLRGHSAEISELTVNFENTLIAAASCEKIIRIWSLRTCAPVAVLQGHSVSVTSLLFSPLVKGSLRYLVSTGGDATVCLWQWDVDTLQFNDRPVKFIEKSGPGVEMLCCSCSVGGMFMAVGGSDHAIRIYYFGNETPEKVSELEGHTGIIDSILFSYKSERFVSGSKDGTAQIWGLKQQEWHSITLDMSTTLDDRYHCNDIPQYSKSKVLMIAWDLTDNFVVTACSAHLLKVWDSHSGNLLHVLKGHENDIFVLEPHPFDHRVMLSAGYDGNLYLWDIINGVKVMHCFNAIEGQGHGAILDCKLSSNGQHIAGTDSHGHLLIFGFGSGKIYDKQTQQAPHLMPPPFLVDIDGNPHPTKYQRLVPGRESCADEHLIPQLGYMETNIISLPNIGLRRSGQVEGVRQMHYNAPHSQIATERDLLAWKRRVVVPEIPSSVFRVEEDYRIARGEQEILIFAKHKRRFRDSSQESDYGIRNLRNRKKFVSRTRRPRRDVEEFIEFSCEEKEETQSSVEEEETENQADNSTDAPSDDEDEWGNNTSHSSSEYSDWTANAGTTLHPPSRVSTRRRARKCVSSSEDESSTEEKSTEEKSSPPRKETPEPMSQNGPIAGSQGLPVSRAVSNDWHPPVWITDTNPRRSPFVPQMGDEVVYFRQGHEAYVNAVKRSNLSIFNSLKEPWKKCVLRDQELVKIVGIRYEIGPPTLCCLKLALIDHVSGKLMGQFFSLKYHDMPDVIDFLVLRQFFDHARRKNWQAGDKFRSIIDDAWWFGTVLSQEPFQPEYPDSLFQCYTVKWDNTEIERLSPWDMEIITDNMIPPEEPGTSVSITLEEMDTLLYRPQEGEWGDSDQHTQCERIICAIDQLFSMDIASPFAAPVDLNVYPHYCVVVAYPTDLSTIRMRLVNRFYRRISALIWEVRYIEYNARTFNEPDSNIVTSSKKITDLLLKFIINTPLKGMFPNYPGWCNSSTAGVNKEHSLSSVCTVEEREFPSESHSKRRLKSRRVKTVNSWKQCCMDLVEFVIVREDSEPFREPVDLERYPDYYDVVKTPMDFGTIKEKLSAGNYSNPLEFCKDVRLVFSNAKVYTPNKRSRIYSMVLRLSALVEERLKVILSDYKIAQKSKGKPEESGSMKKSGAKEGQWINGSLREPSSSRSTSSGTPPANTQSSISSSSARRMHGQSPDSAPSPSTKSHTVIRARHVSSSSSSESDTDFSSSSTSASAHSSHTSSSSSDASQGNNQRRTANIKRKISCYSDDSDSASEASSHQGTRKKTLRKCAAMAANKIKCMSDVEDSASNSDSDCSASKNSRTLPPRTAATRAKQRLLDGSGDETAIRSGSDQKRETRKASKTPPRTCPKPSRAPQKLQTDSSIYSSDNSFKSPSPKHSSHDDSEEEGHHINGGSQNTEESLDSPCPRLATNSRRCILESDSDSSSPESDVTVLKRAQNPLSPRQPQECRPRTSDTESDSAFETLARKRRKRVVFSASPPARKTKVLSDSEDTSNSGTENNCKFSSSGESSVSKKNSRVLFSESESSLSDNTSDSKHRMNKRNPTVRPGRAADQKRKRAKSSCDEDWEALDARSRKKLTRRTKIRTRNQGKRTVRYDDAENAAQSDENLNGRRYRTTSVRRLTPRERARQFLR</sequence>
<dbReference type="SMART" id="SM00320">
    <property type="entry name" value="WD40"/>
    <property type="match status" value="8"/>
</dbReference>
<evidence type="ECO:0000313" key="8">
    <source>
        <dbReference type="EMBL" id="DBA34530.1"/>
    </source>
</evidence>
<dbReference type="InterPro" id="IPR001487">
    <property type="entry name" value="Bromodomain"/>
</dbReference>
<dbReference type="SUPFAM" id="SSF47370">
    <property type="entry name" value="Bromodomain"/>
    <property type="match status" value="2"/>
</dbReference>
<feature type="repeat" description="WD" evidence="5">
    <location>
        <begin position="294"/>
        <end position="336"/>
    </location>
</feature>
<feature type="compositionally biased region" description="Low complexity" evidence="6">
    <location>
        <begin position="1336"/>
        <end position="1350"/>
    </location>
</feature>
<dbReference type="GO" id="GO:0006357">
    <property type="term" value="P:regulation of transcription by RNA polymerase II"/>
    <property type="evidence" value="ECO:0007669"/>
    <property type="project" value="TreeGrafter"/>
</dbReference>
<dbReference type="PROSITE" id="PS00633">
    <property type="entry name" value="BROMODOMAIN_1"/>
    <property type="match status" value="1"/>
</dbReference>
<feature type="domain" description="Bromo" evidence="7">
    <location>
        <begin position="1066"/>
        <end position="1136"/>
    </location>
</feature>
<keyword evidence="9" id="KW-1185">Reference proteome</keyword>
<dbReference type="SUPFAM" id="SSF50978">
    <property type="entry name" value="WD40 repeat-like"/>
    <property type="match status" value="1"/>
</dbReference>
<dbReference type="InterPro" id="IPR001680">
    <property type="entry name" value="WD40_rpt"/>
</dbReference>
<feature type="compositionally biased region" description="Polar residues" evidence="6">
    <location>
        <begin position="1223"/>
        <end position="1235"/>
    </location>
</feature>
<dbReference type="PRINTS" id="PR00503">
    <property type="entry name" value="BROMODOMAIN"/>
</dbReference>
<dbReference type="InterPro" id="IPR036427">
    <property type="entry name" value="Bromodomain-like_sf"/>
</dbReference>
<dbReference type="Proteomes" id="UP001181693">
    <property type="component" value="Unassembled WGS sequence"/>
</dbReference>
<reference evidence="8" key="1">
    <citation type="thesis" date="2020" institute="ProQuest LLC" country="789 East Eisenhower Parkway, Ann Arbor, MI, USA">
        <title>Comparative Genomics and Chromosome Evolution.</title>
        <authorList>
            <person name="Mudd A.B."/>
        </authorList>
    </citation>
    <scope>NUCLEOTIDE SEQUENCE</scope>
    <source>
        <strain evidence="8">1538</strain>
        <tissue evidence="8">Blood</tissue>
    </source>
</reference>
<feature type="repeat" description="WD" evidence="5">
    <location>
        <begin position="53"/>
        <end position="94"/>
    </location>
</feature>
<proteinExistence type="predicted"/>
<dbReference type="InterPro" id="IPR052060">
    <property type="entry name" value="Bromo_WD_repeat"/>
</dbReference>
<dbReference type="InterPro" id="IPR019775">
    <property type="entry name" value="WD40_repeat_CS"/>
</dbReference>
<evidence type="ECO:0000256" key="4">
    <source>
        <dbReference type="PROSITE-ProRule" id="PRU00035"/>
    </source>
</evidence>
<dbReference type="PROSITE" id="PS00678">
    <property type="entry name" value="WD_REPEATS_1"/>
    <property type="match status" value="1"/>
</dbReference>
<feature type="region of interest" description="Disordered" evidence="6">
    <location>
        <begin position="1162"/>
        <end position="1317"/>
    </location>
</feature>
<dbReference type="Pfam" id="PF00439">
    <property type="entry name" value="Bromodomain"/>
    <property type="match status" value="2"/>
</dbReference>
<evidence type="ECO:0000256" key="2">
    <source>
        <dbReference type="ARBA" id="ARBA00022737"/>
    </source>
</evidence>
<dbReference type="PROSITE" id="PS50294">
    <property type="entry name" value="WD_REPEATS_REGION"/>
    <property type="match status" value="4"/>
</dbReference>
<feature type="compositionally biased region" description="Basic and acidic residues" evidence="6">
    <location>
        <begin position="1428"/>
        <end position="1439"/>
    </location>
</feature>
<dbReference type="PROSITE" id="PS50082">
    <property type="entry name" value="WD_REPEATS_2"/>
    <property type="match status" value="5"/>
</dbReference>
<feature type="compositionally biased region" description="Low complexity" evidence="6">
    <location>
        <begin position="1244"/>
        <end position="1277"/>
    </location>
</feature>
<dbReference type="Gene3D" id="2.130.10.10">
    <property type="entry name" value="YVTN repeat-like/Quinoprotein amine dehydrogenase"/>
    <property type="match status" value="2"/>
</dbReference>
<dbReference type="FunFam" id="1.20.920.10:FF:000066">
    <property type="entry name" value="Transcription initiation factor TFIID subunit 1"/>
    <property type="match status" value="1"/>
</dbReference>
<keyword evidence="2" id="KW-0677">Repeat</keyword>
<name>A0AAV3BAV4_PYXAD</name>
<comment type="caution">
    <text evidence="8">The sequence shown here is derived from an EMBL/GenBank/DDBJ whole genome shotgun (WGS) entry which is preliminary data.</text>
</comment>
<organism evidence="8 9">
    <name type="scientific">Pyxicephalus adspersus</name>
    <name type="common">African bullfrog</name>
    <dbReference type="NCBI Taxonomy" id="30357"/>
    <lineage>
        <taxon>Eukaryota</taxon>
        <taxon>Metazoa</taxon>
        <taxon>Chordata</taxon>
        <taxon>Craniata</taxon>
        <taxon>Vertebrata</taxon>
        <taxon>Euteleostomi</taxon>
        <taxon>Amphibia</taxon>
        <taxon>Batrachia</taxon>
        <taxon>Anura</taxon>
        <taxon>Neobatrachia</taxon>
        <taxon>Ranoidea</taxon>
        <taxon>Pyxicephalidae</taxon>
        <taxon>Pyxicephalinae</taxon>
        <taxon>Pyxicephalus</taxon>
    </lineage>
</organism>
<feature type="compositionally biased region" description="Basic and acidic residues" evidence="6">
    <location>
        <begin position="631"/>
        <end position="648"/>
    </location>
</feature>
<dbReference type="Pfam" id="PF00400">
    <property type="entry name" value="WD40"/>
    <property type="match status" value="5"/>
</dbReference>
<feature type="domain" description="Bromo" evidence="7">
    <location>
        <begin position="909"/>
        <end position="979"/>
    </location>
</feature>
<feature type="compositionally biased region" description="Polar residues" evidence="6">
    <location>
        <begin position="585"/>
        <end position="604"/>
    </location>
</feature>
<feature type="compositionally biased region" description="Low complexity" evidence="6">
    <location>
        <begin position="1552"/>
        <end position="1581"/>
    </location>
</feature>
<dbReference type="FunFam" id="1.20.920.10:FF:000044">
    <property type="entry name" value="Bromodomain and WD repeat domain-containing 1"/>
    <property type="match status" value="1"/>
</dbReference>
<dbReference type="PROSITE" id="PS50014">
    <property type="entry name" value="BROMODOMAIN_2"/>
    <property type="match status" value="2"/>
</dbReference>
<dbReference type="SMART" id="SM00297">
    <property type="entry name" value="BROMO"/>
    <property type="match status" value="2"/>
</dbReference>
<feature type="region of interest" description="Disordered" evidence="6">
    <location>
        <begin position="1331"/>
        <end position="1666"/>
    </location>
</feature>
<feature type="compositionally biased region" description="Polar residues" evidence="6">
    <location>
        <begin position="1406"/>
        <end position="1420"/>
    </location>
</feature>
<dbReference type="InterPro" id="IPR018359">
    <property type="entry name" value="Bromodomain_CS"/>
</dbReference>
<accession>A0AAV3BAV4</accession>
<dbReference type="EMBL" id="DYDO01000001">
    <property type="protein sequence ID" value="DBA34530.1"/>
    <property type="molecule type" value="Genomic_DNA"/>
</dbReference>
<dbReference type="PANTHER" id="PTHR16266:SF26">
    <property type="entry name" value="BROMODOMAIN AND WD REPEAT-CONTAINING PROTEIN 1"/>
    <property type="match status" value="1"/>
</dbReference>
<dbReference type="PANTHER" id="PTHR16266">
    <property type="entry name" value="WD REPEAT DOMAIN 9"/>
    <property type="match status" value="1"/>
</dbReference>
<feature type="region of interest" description="Disordered" evidence="6">
    <location>
        <begin position="549"/>
        <end position="666"/>
    </location>
</feature>
<keyword evidence="3 4" id="KW-0103">Bromodomain</keyword>
<feature type="repeat" description="WD" evidence="5">
    <location>
        <begin position="11"/>
        <end position="52"/>
    </location>
</feature>
<evidence type="ECO:0000259" key="7">
    <source>
        <dbReference type="PROSITE" id="PS50014"/>
    </source>
</evidence>
<evidence type="ECO:0000256" key="1">
    <source>
        <dbReference type="ARBA" id="ARBA00022574"/>
    </source>
</evidence>
<keyword evidence="1 5" id="KW-0853">WD repeat</keyword>
<evidence type="ECO:0000256" key="6">
    <source>
        <dbReference type="SAM" id="MobiDB-lite"/>
    </source>
</evidence>
<dbReference type="GO" id="GO:0007010">
    <property type="term" value="P:cytoskeleton organization"/>
    <property type="evidence" value="ECO:0007669"/>
    <property type="project" value="TreeGrafter"/>
</dbReference>
<dbReference type="Pfam" id="PF25313">
    <property type="entry name" value="BRWD_AD"/>
    <property type="match status" value="1"/>
</dbReference>
<feature type="compositionally biased region" description="Polar residues" evidence="6">
    <location>
        <begin position="1542"/>
        <end position="1551"/>
    </location>
</feature>